<keyword evidence="2" id="KW-0325">Glycoprotein</keyword>
<evidence type="ECO:0000259" key="3">
    <source>
        <dbReference type="Pfam" id="PF00685"/>
    </source>
</evidence>
<dbReference type="InterPro" id="IPR027417">
    <property type="entry name" value="P-loop_NTPase"/>
</dbReference>
<dbReference type="PANTHER" id="PTHR10605:SF56">
    <property type="entry name" value="BIFUNCTIONAL HEPARAN SULFATE N-DEACETYLASE_N-SULFOTRANSFERASE"/>
    <property type="match status" value="1"/>
</dbReference>
<dbReference type="Pfam" id="PF00685">
    <property type="entry name" value="Sulfotransfer_1"/>
    <property type="match status" value="1"/>
</dbReference>
<dbReference type="Proteomes" id="UP000695022">
    <property type="component" value="Unplaced"/>
</dbReference>
<evidence type="ECO:0000313" key="5">
    <source>
        <dbReference type="RefSeq" id="XP_014676238.1"/>
    </source>
</evidence>
<evidence type="ECO:0000256" key="1">
    <source>
        <dbReference type="ARBA" id="ARBA00022679"/>
    </source>
</evidence>
<reference evidence="5" key="1">
    <citation type="submission" date="2025-08" db="UniProtKB">
        <authorList>
            <consortium name="RefSeq"/>
        </authorList>
    </citation>
    <scope>IDENTIFICATION</scope>
</reference>
<dbReference type="GeneID" id="106816190"/>
<evidence type="ECO:0000256" key="2">
    <source>
        <dbReference type="ARBA" id="ARBA00023180"/>
    </source>
</evidence>
<dbReference type="RefSeq" id="XP_014676238.1">
    <property type="nucleotide sequence ID" value="XM_014820752.1"/>
</dbReference>
<accession>A0ABM1EVL7</accession>
<sequence length="115" mass="12978">RTLALEHYSPNQLLILDGDQLRLDPVHVMEIVQRFLKAKPYYPYDKNLKYDPNKGFYCQVINDDHTKCLGRSKGRLYAAMEPNAEKALSAFYRADNVALASRLLAGSATPACCGR</sequence>
<keyword evidence="1" id="KW-0808">Transferase</keyword>
<dbReference type="InterPro" id="IPR037359">
    <property type="entry name" value="NST/OST"/>
</dbReference>
<dbReference type="PANTHER" id="PTHR10605">
    <property type="entry name" value="HEPARAN SULFATE SULFOTRANSFERASE"/>
    <property type="match status" value="1"/>
</dbReference>
<name>A0ABM1EVL7_PRICU</name>
<dbReference type="SUPFAM" id="SSF52540">
    <property type="entry name" value="P-loop containing nucleoside triphosphate hydrolases"/>
    <property type="match status" value="1"/>
</dbReference>
<proteinExistence type="predicted"/>
<dbReference type="InterPro" id="IPR000863">
    <property type="entry name" value="Sulfotransferase_dom"/>
</dbReference>
<feature type="domain" description="Sulfotransferase" evidence="3">
    <location>
        <begin position="5"/>
        <end position="72"/>
    </location>
</feature>
<keyword evidence="4" id="KW-1185">Reference proteome</keyword>
<evidence type="ECO:0000313" key="4">
    <source>
        <dbReference type="Proteomes" id="UP000695022"/>
    </source>
</evidence>
<organism evidence="4 5">
    <name type="scientific">Priapulus caudatus</name>
    <name type="common">Priapulid worm</name>
    <dbReference type="NCBI Taxonomy" id="37621"/>
    <lineage>
        <taxon>Eukaryota</taxon>
        <taxon>Metazoa</taxon>
        <taxon>Ecdysozoa</taxon>
        <taxon>Scalidophora</taxon>
        <taxon>Priapulida</taxon>
        <taxon>Priapulimorpha</taxon>
        <taxon>Priapulimorphida</taxon>
        <taxon>Priapulidae</taxon>
        <taxon>Priapulus</taxon>
    </lineage>
</organism>
<protein>
    <submittedName>
        <fullName evidence="5">Bifunctional heparan sulfate N-deacetylase/N-sulfotransferase 4-like</fullName>
    </submittedName>
</protein>
<feature type="non-terminal residue" evidence="5">
    <location>
        <position position="1"/>
    </location>
</feature>
<dbReference type="Gene3D" id="3.40.50.300">
    <property type="entry name" value="P-loop containing nucleotide triphosphate hydrolases"/>
    <property type="match status" value="1"/>
</dbReference>
<gene>
    <name evidence="5" type="primary">LOC106816190</name>
</gene>